<dbReference type="SUPFAM" id="SSF53300">
    <property type="entry name" value="vWA-like"/>
    <property type="match status" value="1"/>
</dbReference>
<evidence type="ECO:0000313" key="6">
    <source>
        <dbReference type="Proteomes" id="UP001374579"/>
    </source>
</evidence>
<dbReference type="AlphaFoldDB" id="A0AAN9BCH3"/>
<evidence type="ECO:0000313" key="5">
    <source>
        <dbReference type="EMBL" id="KAK7103463.1"/>
    </source>
</evidence>
<dbReference type="Proteomes" id="UP001374579">
    <property type="component" value="Unassembled WGS sequence"/>
</dbReference>
<dbReference type="GO" id="GO:0005737">
    <property type="term" value="C:cytoplasm"/>
    <property type="evidence" value="ECO:0007669"/>
    <property type="project" value="TreeGrafter"/>
</dbReference>
<organism evidence="5 6">
    <name type="scientific">Littorina saxatilis</name>
    <dbReference type="NCBI Taxonomy" id="31220"/>
    <lineage>
        <taxon>Eukaryota</taxon>
        <taxon>Metazoa</taxon>
        <taxon>Spiralia</taxon>
        <taxon>Lophotrochozoa</taxon>
        <taxon>Mollusca</taxon>
        <taxon>Gastropoda</taxon>
        <taxon>Caenogastropoda</taxon>
        <taxon>Littorinimorpha</taxon>
        <taxon>Littorinoidea</taxon>
        <taxon>Littorinidae</taxon>
        <taxon>Littorina</taxon>
    </lineage>
</organism>
<comment type="subcellular location">
    <subcellularLocation>
        <location evidence="1">Secreted</location>
    </subcellularLocation>
</comment>
<evidence type="ECO:0000259" key="4">
    <source>
        <dbReference type="PROSITE" id="PS50234"/>
    </source>
</evidence>
<dbReference type="PANTHER" id="PTHR47763">
    <property type="entry name" value="ALPHA-PROTEIN KINASE VWKA"/>
    <property type="match status" value="1"/>
</dbReference>
<evidence type="ECO:0000256" key="3">
    <source>
        <dbReference type="ARBA" id="ARBA00022729"/>
    </source>
</evidence>
<evidence type="ECO:0000256" key="2">
    <source>
        <dbReference type="ARBA" id="ARBA00022525"/>
    </source>
</evidence>
<dbReference type="InterPro" id="IPR036465">
    <property type="entry name" value="vWFA_dom_sf"/>
</dbReference>
<dbReference type="Gene3D" id="3.40.50.410">
    <property type="entry name" value="von Willebrand factor, type A domain"/>
    <property type="match status" value="1"/>
</dbReference>
<keyword evidence="2" id="KW-0964">Secreted</keyword>
<gene>
    <name evidence="5" type="ORF">V1264_018350</name>
</gene>
<sequence>METAQNMTQPPLAKHDSRLLDLAFAMDTTGSMGSYINSARDNIRRIVEDIVAKESSDVRLALVEYRDHPPQDRSYVTQKHDFTPRVGEMKKWLDQSRADGGGDAPEAVADALYDVLNLSWRKEATKICVLISDAPPHGLQPSGDGFPNGCPAGHDPMNIARQLAENSVTLYVAGCEPALIHYKDFFSALAYVTGGQYVPLSAAGSLTAVIVGGAQEELSLEQWMDQVNQQVVQEVQQQGEANVDVEELSRQVMGRLNMAGHRSKHLRVNNAEAAPTSDHVKKMSSLSSMEAVRAEWKPTPSSYGGEVGDARFRSAPMMPMMMEDDCDDDEIALSSPAPPEAVCSLFGSRSGSAGDRAMKKSRSCAAAPPPPPMGAMPMRGGCAPPPPPMGAMPMRRGCAPPPPAPVDSYATEEGEIQMAQAERMVQKALMRNNINLQQK</sequence>
<dbReference type="Pfam" id="PF25106">
    <property type="entry name" value="VWA_4"/>
    <property type="match status" value="1"/>
</dbReference>
<comment type="caution">
    <text evidence="5">The sequence shown here is derived from an EMBL/GenBank/DDBJ whole genome shotgun (WGS) entry which is preliminary data.</text>
</comment>
<dbReference type="PROSITE" id="PS50234">
    <property type="entry name" value="VWFA"/>
    <property type="match status" value="1"/>
</dbReference>
<dbReference type="SMART" id="SM00327">
    <property type="entry name" value="VWA"/>
    <property type="match status" value="1"/>
</dbReference>
<protein>
    <recommendedName>
        <fullName evidence="4">VWFA domain-containing protein</fullName>
    </recommendedName>
</protein>
<dbReference type="InterPro" id="IPR002035">
    <property type="entry name" value="VWF_A"/>
</dbReference>
<keyword evidence="6" id="KW-1185">Reference proteome</keyword>
<proteinExistence type="predicted"/>
<dbReference type="CDD" id="cd00198">
    <property type="entry name" value="vWFA"/>
    <property type="match status" value="1"/>
</dbReference>
<dbReference type="GO" id="GO:0004674">
    <property type="term" value="F:protein serine/threonine kinase activity"/>
    <property type="evidence" value="ECO:0007669"/>
    <property type="project" value="TreeGrafter"/>
</dbReference>
<keyword evidence="3" id="KW-0732">Signal</keyword>
<accession>A0AAN9BCH3</accession>
<evidence type="ECO:0000256" key="1">
    <source>
        <dbReference type="ARBA" id="ARBA00004613"/>
    </source>
</evidence>
<dbReference type="EMBL" id="JBAMIC010000008">
    <property type="protein sequence ID" value="KAK7103463.1"/>
    <property type="molecule type" value="Genomic_DNA"/>
</dbReference>
<dbReference type="InterPro" id="IPR056861">
    <property type="entry name" value="HMCN1-like_VWA"/>
</dbReference>
<reference evidence="5 6" key="1">
    <citation type="submission" date="2024-02" db="EMBL/GenBank/DDBJ databases">
        <title>Chromosome-scale genome assembly of the rough periwinkle Littorina saxatilis.</title>
        <authorList>
            <person name="De Jode A."/>
            <person name="Faria R."/>
            <person name="Formenti G."/>
            <person name="Sims Y."/>
            <person name="Smith T.P."/>
            <person name="Tracey A."/>
            <person name="Wood J.M.D."/>
            <person name="Zagrodzka Z.B."/>
            <person name="Johannesson K."/>
            <person name="Butlin R.K."/>
            <person name="Leder E.H."/>
        </authorList>
    </citation>
    <scope>NUCLEOTIDE SEQUENCE [LARGE SCALE GENOMIC DNA]</scope>
    <source>
        <strain evidence="5">Snail1</strain>
        <tissue evidence="5">Muscle</tissue>
    </source>
</reference>
<dbReference type="PANTHER" id="PTHR47763:SF1">
    <property type="entry name" value="DUF659 DOMAIN-CONTAINING PROTEIN"/>
    <property type="match status" value="1"/>
</dbReference>
<feature type="domain" description="VWFA" evidence="4">
    <location>
        <begin position="21"/>
        <end position="227"/>
    </location>
</feature>
<dbReference type="InterPro" id="IPR052969">
    <property type="entry name" value="Thr-specific_kinase-like"/>
</dbReference>
<name>A0AAN9BCH3_9CAEN</name>